<dbReference type="HOGENOM" id="CLU_408774_0_0_9"/>
<dbReference type="EMBL" id="AEXY01000001">
    <property type="protein sequence ID" value="EGD37724.1"/>
    <property type="molecule type" value="Genomic_DNA"/>
</dbReference>
<reference evidence="1 2" key="1">
    <citation type="submission" date="2011-02" db="EMBL/GenBank/DDBJ databases">
        <authorList>
            <person name="Muzny D."/>
            <person name="Qin X."/>
            <person name="Deng J."/>
            <person name="Jiang H."/>
            <person name="Liu Y."/>
            <person name="Qu J."/>
            <person name="Song X.-Z."/>
            <person name="Zhang L."/>
            <person name="Thornton R."/>
            <person name="Coyle M."/>
            <person name="Francisco L."/>
            <person name="Jackson L."/>
            <person name="Javaid M."/>
            <person name="Korchina V."/>
            <person name="Kovar C."/>
            <person name="Mata R."/>
            <person name="Mathew T."/>
            <person name="Ngo R."/>
            <person name="Nguyen L."/>
            <person name="Nguyen N."/>
            <person name="Okwuonu G."/>
            <person name="Ongeri F."/>
            <person name="Pham C."/>
            <person name="Simmons D."/>
            <person name="Wilczek-Boney K."/>
            <person name="Hale W."/>
            <person name="Jakkamsetti A."/>
            <person name="Pham P."/>
            <person name="Ruth R."/>
            <person name="San Lucas F."/>
            <person name="Warren J."/>
            <person name="Zhang J."/>
            <person name="Zhao Z."/>
            <person name="Zhou C."/>
            <person name="Zhu D."/>
            <person name="Lee S."/>
            <person name="Bess C."/>
            <person name="Blankenburg K."/>
            <person name="Forbes L."/>
            <person name="Fu Q."/>
            <person name="Gubbala S."/>
            <person name="Hirani K."/>
            <person name="Jayaseelan J.C."/>
            <person name="Lara F."/>
            <person name="Munidasa M."/>
            <person name="Palculict T."/>
            <person name="Patil S."/>
            <person name="Pu L.-L."/>
            <person name="Saada N."/>
            <person name="Tang L."/>
            <person name="Weissenberger G."/>
            <person name="Zhu Y."/>
            <person name="Hemphill L."/>
            <person name="Shang Y."/>
            <person name="Youmans B."/>
            <person name="Ayvaz T."/>
            <person name="Ross M."/>
            <person name="Santibanez J."/>
            <person name="Aqrawi P."/>
            <person name="Gross S."/>
            <person name="Joshi V."/>
            <person name="Fowler G."/>
            <person name="Nazareth L."/>
            <person name="Reid J."/>
            <person name="Worley K."/>
            <person name="Petrosino J."/>
            <person name="Highlander S."/>
            <person name="Gibbs R."/>
        </authorList>
    </citation>
    <scope>NUCLEOTIDE SEQUENCE [LARGE SCALE GENOMIC DNA]</scope>
    <source>
        <strain evidence="1 2">SK150</strain>
    </source>
</reference>
<name>F0IIU3_STRSA</name>
<sequence>MSYSVKAHNLGGIQSYGESITSFSVALTAAAAQTQRSFTDRVGGQRGEVINAFFGKLNILQDQVFQQAPEVLKTYGEGVSDFGHTVQGLGFGNFAYTDKGAIDGIVNTLKGPQYEEMIAKKNGLKSLMEEAQEALGFGTVDFTGYDERAQGFINDEVNARNTTHQGISDADDALKTVAETGKAAFEDLADTIQNAQAIIGVSPQVVYEAIMKPAHITVEQVDYLDIIKNKADAEIMVAAWNDNLESTHAIASSSISENGYLIISTEIAMAMEQGNINKIQRYFNGFGKISPEETKAHIENLKTLNDKYAGKLQAIQAGLKEAKYDESNPDMIAMKKRLRTLNKFNGLLQSVEDLGLGSSSSEINNGMQGVYKKNISYDFEIVKLDDSDNITFKVTKNDSLGVPETKIYTSGLSTTYSDKALEASYKELTDIKKQQASEQVEFWKSMGEWALDLVPGGKPTKIAIGTFKVMLNSLDSFDKATAIGTASEGLPDEITINGKKIPLETFKSGFNKFVESQQTYNENLSELEEKEMAARNDIVRGFTNKGAWKMEENNVPDFDLWKGYTPAHNTNTMKVEATHYYDYDAYMREQYLDDKGVSQYIPSSEMNKYINDIDAFVDQEIIDYVKGESDLQISKMDSKQLNQLGKALDALPKGREDFSNNFLWNNKYQEAQ</sequence>
<dbReference type="Proteomes" id="UP000003530">
    <property type="component" value="Unassembled WGS sequence"/>
</dbReference>
<accession>F0IIU3</accession>
<gene>
    <name evidence="1" type="ORF">HMPREF9383_0045</name>
</gene>
<evidence type="ECO:0000313" key="1">
    <source>
        <dbReference type="EMBL" id="EGD37724.1"/>
    </source>
</evidence>
<evidence type="ECO:0000313" key="2">
    <source>
        <dbReference type="Proteomes" id="UP000003530"/>
    </source>
</evidence>
<dbReference type="AlphaFoldDB" id="F0IIU3"/>
<protein>
    <submittedName>
        <fullName evidence="1">Uncharacterized protein</fullName>
    </submittedName>
</protein>
<dbReference type="PATRIC" id="fig|888811.3.peg.44"/>
<comment type="caution">
    <text evidence="1">The sequence shown here is derived from an EMBL/GenBank/DDBJ whole genome shotgun (WGS) entry which is preliminary data.</text>
</comment>
<proteinExistence type="predicted"/>
<dbReference type="RefSeq" id="WP_002908245.1">
    <property type="nucleotide sequence ID" value="NZ_GL872442.1"/>
</dbReference>
<organism evidence="1 2">
    <name type="scientific">Streptococcus sanguinis SK150</name>
    <dbReference type="NCBI Taxonomy" id="888811"/>
    <lineage>
        <taxon>Bacteria</taxon>
        <taxon>Bacillati</taxon>
        <taxon>Bacillota</taxon>
        <taxon>Bacilli</taxon>
        <taxon>Lactobacillales</taxon>
        <taxon>Streptococcaceae</taxon>
        <taxon>Streptococcus</taxon>
    </lineage>
</organism>